<dbReference type="InterPro" id="IPR036390">
    <property type="entry name" value="WH_DNA-bd_sf"/>
</dbReference>
<evidence type="ECO:0000313" key="2">
    <source>
        <dbReference type="Proteomes" id="UP000185936"/>
    </source>
</evidence>
<dbReference type="EMBL" id="FTNR01000009">
    <property type="protein sequence ID" value="SIS05670.1"/>
    <property type="molecule type" value="Genomic_DNA"/>
</dbReference>
<proteinExistence type="predicted"/>
<reference evidence="2" key="1">
    <citation type="submission" date="2017-01" db="EMBL/GenBank/DDBJ databases">
        <authorList>
            <person name="Varghese N."/>
            <person name="Submissions S."/>
        </authorList>
    </citation>
    <scope>NUCLEOTIDE SEQUENCE [LARGE SCALE GENOMIC DNA]</scope>
    <source>
        <strain evidence="2">type strain: HArc-</strain>
    </source>
</reference>
<accession>A0A1N7FZ88</accession>
<evidence type="ECO:0000313" key="1">
    <source>
        <dbReference type="EMBL" id="SIS05670.1"/>
    </source>
</evidence>
<dbReference type="SUPFAM" id="SSF46785">
    <property type="entry name" value="Winged helix' DNA-binding domain"/>
    <property type="match status" value="1"/>
</dbReference>
<dbReference type="Proteomes" id="UP000185936">
    <property type="component" value="Unassembled WGS sequence"/>
</dbReference>
<dbReference type="InterPro" id="IPR036388">
    <property type="entry name" value="WH-like_DNA-bd_sf"/>
</dbReference>
<sequence length="82" mass="8912">MLNVTVMVATTMIRCSSRGLLAVLDERGPAPATSLAATLDAHPMTVRAKCHELQSAGYVRQISGDVYTITERGRDHLSRLTE</sequence>
<gene>
    <name evidence="1" type="ORF">SAMN05421752_10935</name>
</gene>
<keyword evidence="2" id="KW-1185">Reference proteome</keyword>
<protein>
    <submittedName>
        <fullName evidence="1">Uncharacterized protein</fullName>
    </submittedName>
</protein>
<name>A0A1N7FZ88_9EURY</name>
<dbReference type="Gene3D" id="1.10.10.10">
    <property type="entry name" value="Winged helix-like DNA-binding domain superfamily/Winged helix DNA-binding domain"/>
    <property type="match status" value="1"/>
</dbReference>
<organism evidence="1 2">
    <name type="scientific">Natronorubrum thiooxidans</name>
    <dbReference type="NCBI Taxonomy" id="308853"/>
    <lineage>
        <taxon>Archaea</taxon>
        <taxon>Methanobacteriati</taxon>
        <taxon>Methanobacteriota</taxon>
        <taxon>Stenosarchaea group</taxon>
        <taxon>Halobacteria</taxon>
        <taxon>Halobacteriales</taxon>
        <taxon>Natrialbaceae</taxon>
        <taxon>Natronorubrum</taxon>
    </lineage>
</organism>
<dbReference type="AlphaFoldDB" id="A0A1N7FZ88"/>